<dbReference type="Proteomes" id="UP000054729">
    <property type="component" value="Unassembled WGS sequence"/>
</dbReference>
<sequence length="523" mass="60120">MPLILSALSAVKEAHLVKLSPEQKEIVEKYSKKLLRAYSKAHQPRTFELAVKTMKAQLEQLSASLKEINLEKVPNKDNRRREMIQKIENDLKFIENCINGDFEKNYQDLKKGFLQFLQHPESNSVLIKTGELLEKDDPYILTYIEHALQDCLLDREDPQQLSNLLLLMKLKVTHTPSPVVIPNLPEDLSLLQLEGEIEKERLLAIIDGQEPLARALKYLSIGCAVTTAKTEELREAIVKHGTRLQAYRHQDKCRELGGRVVLHCSQAMLPGMGLDKGMCHGLACRWAEDVIKKDSFMGFRGNQDVFIKPNKTTDKILQAIPSFNEFAHLDLKIYETQKSQKPPLIHEIEKVELNLEKQFEKFTDHIMLELGRNTNAATFVSYKTKDSGHVVAIHKRTKPTPQGFLIDYFDANSGWMQFKDDESFKQFFIYYLNDRHEKEKLTSIAFENKLYKCSYSHIIDELSEKAPQPTPQRRRAQSLSVEMETSTNQIKPQTSEKAESVKTAEKVEENQEEQNKVIVKRGG</sequence>
<reference evidence="2 3" key="1">
    <citation type="submission" date="2015-11" db="EMBL/GenBank/DDBJ databases">
        <title>Genomic analysis of 38 Legionella species identifies large and diverse effector repertoires.</title>
        <authorList>
            <person name="Burstein D."/>
            <person name="Amaro F."/>
            <person name="Zusman T."/>
            <person name="Lifshitz Z."/>
            <person name="Cohen O."/>
            <person name="Gilbert J.A."/>
            <person name="Pupko T."/>
            <person name="Shuman H.A."/>
            <person name="Segal G."/>
        </authorList>
    </citation>
    <scope>NUCLEOTIDE SEQUENCE [LARGE SCALE GENOMIC DNA]</scope>
    <source>
        <strain evidence="2 3">ATCC 51914</strain>
    </source>
</reference>
<feature type="region of interest" description="Disordered" evidence="1">
    <location>
        <begin position="463"/>
        <end position="523"/>
    </location>
</feature>
<dbReference type="EMBL" id="LNZB01000001">
    <property type="protein sequence ID" value="KTD83123.1"/>
    <property type="molecule type" value="Genomic_DNA"/>
</dbReference>
<evidence type="ECO:0000256" key="1">
    <source>
        <dbReference type="SAM" id="MobiDB-lite"/>
    </source>
</evidence>
<dbReference type="InterPro" id="IPR049991">
    <property type="entry name" value="T4SS_Lem8"/>
</dbReference>
<proteinExistence type="predicted"/>
<feature type="compositionally biased region" description="Basic and acidic residues" evidence="1">
    <location>
        <begin position="494"/>
        <end position="515"/>
    </location>
</feature>
<dbReference type="PATRIC" id="fig|66969.6.peg.32"/>
<comment type="caution">
    <text evidence="2">The sequence shown here is derived from an EMBL/GenBank/DDBJ whole genome shotgun (WGS) entry which is preliminary data.</text>
</comment>
<organism evidence="2 3">
    <name type="scientific">Legionella waltersii</name>
    <dbReference type="NCBI Taxonomy" id="66969"/>
    <lineage>
        <taxon>Bacteria</taxon>
        <taxon>Pseudomonadati</taxon>
        <taxon>Pseudomonadota</taxon>
        <taxon>Gammaproteobacteria</taxon>
        <taxon>Legionellales</taxon>
        <taxon>Legionellaceae</taxon>
        <taxon>Legionella</taxon>
    </lineage>
</organism>
<protein>
    <submittedName>
        <fullName evidence="2">Uncharacterized protein</fullName>
    </submittedName>
</protein>
<gene>
    <name evidence="2" type="ORF">Lwal_0031</name>
</gene>
<dbReference type="AlphaFoldDB" id="A0A0W1APF6"/>
<keyword evidence="3" id="KW-1185">Reference proteome</keyword>
<dbReference type="OrthoDB" id="5651067at2"/>
<feature type="compositionally biased region" description="Polar residues" evidence="1">
    <location>
        <begin position="477"/>
        <end position="493"/>
    </location>
</feature>
<name>A0A0W1APF6_9GAMM</name>
<accession>A0A0W1APF6</accession>
<dbReference type="NCBIfam" id="NF043042">
    <property type="entry name" value="T4SS_Lem8"/>
    <property type="match status" value="1"/>
</dbReference>
<evidence type="ECO:0000313" key="3">
    <source>
        <dbReference type="Proteomes" id="UP000054729"/>
    </source>
</evidence>
<evidence type="ECO:0000313" key="2">
    <source>
        <dbReference type="EMBL" id="KTD83123.1"/>
    </source>
</evidence>
<dbReference type="RefSeq" id="WP_058478909.1">
    <property type="nucleotide sequence ID" value="NZ_CAAAIQ010000028.1"/>
</dbReference>